<evidence type="ECO:0000313" key="2">
    <source>
        <dbReference type="Proteomes" id="UP000033047"/>
    </source>
</evidence>
<organism evidence="1 2">
    <name type="scientific">Parabacteroides goldsteinii DSM 19448 = WAL 12034</name>
    <dbReference type="NCBI Taxonomy" id="927665"/>
    <lineage>
        <taxon>Bacteria</taxon>
        <taxon>Pseudomonadati</taxon>
        <taxon>Bacteroidota</taxon>
        <taxon>Bacteroidia</taxon>
        <taxon>Bacteroidales</taxon>
        <taxon>Tannerellaceae</taxon>
        <taxon>Parabacteroides</taxon>
    </lineage>
</organism>
<name>A0A0F5JNZ7_9BACT</name>
<dbReference type="STRING" id="927665.HMPREF1535_00533"/>
<protein>
    <submittedName>
        <fullName evidence="1">Uncharacterized protein</fullName>
    </submittedName>
</protein>
<dbReference type="AlphaFoldDB" id="A0A0F5JNZ7"/>
<sequence>MCKKYRFIFGGLEKGCIFAALNKNDNETEYSK</sequence>
<dbReference type="Proteomes" id="UP000033047">
    <property type="component" value="Unassembled WGS sequence"/>
</dbReference>
<gene>
    <name evidence="1" type="ORF">HMPREF1535_00533</name>
</gene>
<proteinExistence type="predicted"/>
<dbReference type="EMBL" id="AQHV01000002">
    <property type="protein sequence ID" value="KKB59449.1"/>
    <property type="molecule type" value="Genomic_DNA"/>
</dbReference>
<dbReference type="PATRIC" id="fig|927665.4.peg.536"/>
<accession>A0A0F5JNZ7</accession>
<evidence type="ECO:0000313" key="1">
    <source>
        <dbReference type="EMBL" id="KKB59449.1"/>
    </source>
</evidence>
<comment type="caution">
    <text evidence="1">The sequence shown here is derived from an EMBL/GenBank/DDBJ whole genome shotgun (WGS) entry which is preliminary data.</text>
</comment>
<reference evidence="1 2" key="1">
    <citation type="submission" date="2013-04" db="EMBL/GenBank/DDBJ databases">
        <title>The Genome Sequence of Parabacteroides goldsteinii DSM 19448.</title>
        <authorList>
            <consortium name="The Broad Institute Genomics Platform"/>
            <person name="Earl A."/>
            <person name="Ward D."/>
            <person name="Feldgarden M."/>
            <person name="Gevers D."/>
            <person name="Martens E."/>
            <person name="Sakamoto M."/>
            <person name="Benno Y."/>
            <person name="Song Y."/>
            <person name="Liu C."/>
            <person name="Lee J."/>
            <person name="Bolanos M."/>
            <person name="Vaisanen M.L."/>
            <person name="Finegold S.M."/>
            <person name="Walker B."/>
            <person name="Young S."/>
            <person name="Zeng Q."/>
            <person name="Gargeya S."/>
            <person name="Fitzgerald M."/>
            <person name="Haas B."/>
            <person name="Abouelleil A."/>
            <person name="Allen A.W."/>
            <person name="Alvarado L."/>
            <person name="Arachchi H.M."/>
            <person name="Berlin A.M."/>
            <person name="Chapman S.B."/>
            <person name="Gainer-Dewar J."/>
            <person name="Goldberg J."/>
            <person name="Griggs A."/>
            <person name="Gujja S."/>
            <person name="Hansen M."/>
            <person name="Howarth C."/>
            <person name="Imamovic A."/>
            <person name="Ireland A."/>
            <person name="Larimer J."/>
            <person name="McCowan C."/>
            <person name="Murphy C."/>
            <person name="Pearson M."/>
            <person name="Poon T.W."/>
            <person name="Priest M."/>
            <person name="Roberts A."/>
            <person name="Saif S."/>
            <person name="Shea T."/>
            <person name="Sisk P."/>
            <person name="Sykes S."/>
            <person name="Wortman J."/>
            <person name="Nusbaum C."/>
            <person name="Birren B."/>
        </authorList>
    </citation>
    <scope>NUCLEOTIDE SEQUENCE [LARGE SCALE GENOMIC DNA]</scope>
    <source>
        <strain evidence="1 2">DSM 19448</strain>
    </source>
</reference>
<dbReference type="HOGENOM" id="CLU_3390643_0_0_10"/>